<evidence type="ECO:0000256" key="1">
    <source>
        <dbReference type="ARBA" id="ARBA00004123"/>
    </source>
</evidence>
<dbReference type="PANTHER" id="PTHR10252:SF54">
    <property type="entry name" value="CHROMATIN ACCESSIBILITY COMPLEX PROTEIN 1"/>
    <property type="match status" value="1"/>
</dbReference>
<dbReference type="CDD" id="cd23645">
    <property type="entry name" value="HFD_Dpb3-like"/>
    <property type="match status" value="1"/>
</dbReference>
<dbReference type="Gene3D" id="1.10.20.10">
    <property type="entry name" value="Histone, subunit A"/>
    <property type="match status" value="1"/>
</dbReference>
<organism evidence="5 6">
    <name type="scientific">Cryomyces minteri</name>
    <dbReference type="NCBI Taxonomy" id="331657"/>
    <lineage>
        <taxon>Eukaryota</taxon>
        <taxon>Fungi</taxon>
        <taxon>Dikarya</taxon>
        <taxon>Ascomycota</taxon>
        <taxon>Pezizomycotina</taxon>
        <taxon>Dothideomycetes</taxon>
        <taxon>Dothideomycetes incertae sedis</taxon>
        <taxon>Cryomyces</taxon>
    </lineage>
</organism>
<dbReference type="InterPro" id="IPR050568">
    <property type="entry name" value="Transcr_DNA_Rep_Reg"/>
</dbReference>
<dbReference type="OrthoDB" id="636685at2759"/>
<feature type="compositionally biased region" description="Basic and acidic residues" evidence="3">
    <location>
        <begin position="239"/>
        <end position="250"/>
    </location>
</feature>
<gene>
    <name evidence="5" type="ORF">B0A49_01405</name>
</gene>
<dbReference type="GO" id="GO:0046982">
    <property type="term" value="F:protein heterodimerization activity"/>
    <property type="evidence" value="ECO:0007669"/>
    <property type="project" value="InterPro"/>
</dbReference>
<feature type="domain" description="Transcription factor CBF/NF-Y/archaeal histone" evidence="4">
    <location>
        <begin position="55"/>
        <end position="104"/>
    </location>
</feature>
<keyword evidence="6" id="KW-1185">Reference proteome</keyword>
<dbReference type="Pfam" id="PF00808">
    <property type="entry name" value="CBFD_NFYB_HMF"/>
    <property type="match status" value="1"/>
</dbReference>
<dbReference type="SUPFAM" id="SSF47113">
    <property type="entry name" value="Histone-fold"/>
    <property type="match status" value="1"/>
</dbReference>
<evidence type="ECO:0000256" key="2">
    <source>
        <dbReference type="ARBA" id="ARBA00023242"/>
    </source>
</evidence>
<name>A0A4U0XIX1_9PEZI</name>
<feature type="compositionally biased region" description="Basic and acidic residues" evidence="3">
    <location>
        <begin position="208"/>
        <end position="217"/>
    </location>
</feature>
<dbReference type="GO" id="GO:0008623">
    <property type="term" value="C:CHRAC"/>
    <property type="evidence" value="ECO:0007669"/>
    <property type="project" value="TreeGrafter"/>
</dbReference>
<dbReference type="InterPro" id="IPR003958">
    <property type="entry name" value="CBFA_NFYB_domain"/>
</dbReference>
<dbReference type="PANTHER" id="PTHR10252">
    <property type="entry name" value="HISTONE-LIKE TRANSCRIPTION FACTOR CCAAT-RELATED"/>
    <property type="match status" value="1"/>
</dbReference>
<comment type="subcellular location">
    <subcellularLocation>
        <location evidence="1">Nucleus</location>
    </subcellularLocation>
</comment>
<evidence type="ECO:0000256" key="3">
    <source>
        <dbReference type="SAM" id="MobiDB-lite"/>
    </source>
</evidence>
<proteinExistence type="predicted"/>
<feature type="region of interest" description="Disordered" evidence="3">
    <location>
        <begin position="148"/>
        <end position="257"/>
    </location>
</feature>
<evidence type="ECO:0000313" key="5">
    <source>
        <dbReference type="EMBL" id="TKA77112.1"/>
    </source>
</evidence>
<dbReference type="InterPro" id="IPR009072">
    <property type="entry name" value="Histone-fold"/>
</dbReference>
<evidence type="ECO:0000259" key="4">
    <source>
        <dbReference type="Pfam" id="PF00808"/>
    </source>
</evidence>
<accession>A0A4U0XIX1</accession>
<sequence length="278" mass="31003">MREQDHVENSRVVLFCKAIDDKVTCHTSGRSDLTISMPYNNTPIAPPTDVTGATSLPLARVKKIITSDPDISNCSNNAAFLVTVATEMFLQYLVEQTHNVVRSDRTNNNKPRRNLQYRDVANAVARIDNLEFLSDVVPKTMTFKALKEKEAKEGKTGKNVNGVAGRGASMNGQRTLDGRGALADDDAVDERAEQGEDVGEEVSNEIAEEMRVDDSAPGKRPKNQLKQMKTANREGANQKAEHDKVDEKVDAPLPQPECDTMISNFWNYYEQFKRESRN</sequence>
<dbReference type="GO" id="GO:0006261">
    <property type="term" value="P:DNA-templated DNA replication"/>
    <property type="evidence" value="ECO:0007669"/>
    <property type="project" value="TreeGrafter"/>
</dbReference>
<protein>
    <recommendedName>
        <fullName evidence="4">Transcription factor CBF/NF-Y/archaeal histone domain-containing protein</fullName>
    </recommendedName>
</protein>
<keyword evidence="2" id="KW-0539">Nucleus</keyword>
<dbReference type="AlphaFoldDB" id="A0A4U0XIX1"/>
<reference evidence="5 6" key="1">
    <citation type="submission" date="2017-03" db="EMBL/GenBank/DDBJ databases">
        <title>Genomes of endolithic fungi from Antarctica.</title>
        <authorList>
            <person name="Coleine C."/>
            <person name="Masonjones S."/>
            <person name="Stajich J.E."/>
        </authorList>
    </citation>
    <scope>NUCLEOTIDE SEQUENCE [LARGE SCALE GENOMIC DNA]</scope>
    <source>
        <strain evidence="5 6">CCFEE 5187</strain>
    </source>
</reference>
<dbReference type="Proteomes" id="UP000308768">
    <property type="component" value="Unassembled WGS sequence"/>
</dbReference>
<comment type="caution">
    <text evidence="5">The sequence shown here is derived from an EMBL/GenBank/DDBJ whole genome shotgun (WGS) entry which is preliminary data.</text>
</comment>
<dbReference type="STRING" id="331657.A0A4U0XIX1"/>
<feature type="compositionally biased region" description="Acidic residues" evidence="3">
    <location>
        <begin position="195"/>
        <end position="207"/>
    </location>
</feature>
<evidence type="ECO:0000313" key="6">
    <source>
        <dbReference type="Proteomes" id="UP000308768"/>
    </source>
</evidence>
<dbReference type="EMBL" id="NAJN01000204">
    <property type="protein sequence ID" value="TKA77112.1"/>
    <property type="molecule type" value="Genomic_DNA"/>
</dbReference>